<evidence type="ECO:0000256" key="3">
    <source>
        <dbReference type="ARBA" id="ARBA00022692"/>
    </source>
</evidence>
<reference evidence="8" key="1">
    <citation type="submission" date="2018-06" db="EMBL/GenBank/DDBJ databases">
        <authorList>
            <person name="Zhirakovskaya E."/>
        </authorList>
    </citation>
    <scope>NUCLEOTIDE SEQUENCE</scope>
</reference>
<sequence>MPHTKQVKQAKGHPSPDPLPGSPQGKRSLNPVQLRYFLLIFFVAILLLGLVLSPFWQLLILAFLLAGIFRPLYSWLSRWISSWTASMLTCTLIVVIVFVPMTFCIGVLSSEAFNLYSLGKDSNLLLKLHHFIQNNTLVGEAQGVLAGFGINFDPADITRMLSNLAGKIGLFVYNQASIWAAHIMSFALQFCILILVVFFLLIEMERLLGFLTKLSPLPDDQDELLLHKFMEIAGVILVGNGLSGVFQGTMGGVFFAVLGLKSPVLWGSVMAILAFLPIFGIGLVLIPTAAVLLLYGHAGQAIITVVFYLVLSLSVEYLLKPKFVGSHIKMHTLLVFLAIIGGMSVFGIWGIIYGPLIVTAFLALSDMYLNEYRPYLDKHLNP</sequence>
<evidence type="ECO:0000256" key="2">
    <source>
        <dbReference type="ARBA" id="ARBA00009773"/>
    </source>
</evidence>
<evidence type="ECO:0000256" key="1">
    <source>
        <dbReference type="ARBA" id="ARBA00004141"/>
    </source>
</evidence>
<dbReference type="PANTHER" id="PTHR21716:SF4">
    <property type="entry name" value="TRANSMEMBRANE PROTEIN 245"/>
    <property type="match status" value="1"/>
</dbReference>
<feature type="transmembrane region" description="Helical" evidence="7">
    <location>
        <begin position="179"/>
        <end position="202"/>
    </location>
</feature>
<comment type="subcellular location">
    <subcellularLocation>
        <location evidence="1">Membrane</location>
        <topology evidence="1">Multi-pass membrane protein</topology>
    </subcellularLocation>
</comment>
<evidence type="ECO:0000256" key="7">
    <source>
        <dbReference type="SAM" id="Phobius"/>
    </source>
</evidence>
<feature type="transmembrane region" description="Helical" evidence="7">
    <location>
        <begin position="264"/>
        <end position="294"/>
    </location>
</feature>
<feature type="transmembrane region" description="Helical" evidence="7">
    <location>
        <begin position="301"/>
        <end position="319"/>
    </location>
</feature>
<evidence type="ECO:0000256" key="6">
    <source>
        <dbReference type="SAM" id="MobiDB-lite"/>
    </source>
</evidence>
<accession>A0A3B0VLY5</accession>
<dbReference type="EMBL" id="UOEY01000052">
    <property type="protein sequence ID" value="VAW37839.1"/>
    <property type="molecule type" value="Genomic_DNA"/>
</dbReference>
<evidence type="ECO:0000313" key="8">
    <source>
        <dbReference type="EMBL" id="VAW37839.1"/>
    </source>
</evidence>
<dbReference type="PANTHER" id="PTHR21716">
    <property type="entry name" value="TRANSMEMBRANE PROTEIN"/>
    <property type="match status" value="1"/>
</dbReference>
<evidence type="ECO:0000256" key="5">
    <source>
        <dbReference type="ARBA" id="ARBA00023136"/>
    </source>
</evidence>
<proteinExistence type="inferred from homology"/>
<dbReference type="AlphaFoldDB" id="A0A3B0VLY5"/>
<feature type="region of interest" description="Disordered" evidence="6">
    <location>
        <begin position="1"/>
        <end position="24"/>
    </location>
</feature>
<feature type="compositionally biased region" description="Basic residues" evidence="6">
    <location>
        <begin position="1"/>
        <end position="11"/>
    </location>
</feature>
<keyword evidence="3 7" id="KW-0812">Transmembrane</keyword>
<dbReference type="InterPro" id="IPR002549">
    <property type="entry name" value="AI-2E-like"/>
</dbReference>
<comment type="similarity">
    <text evidence="2">Belongs to the autoinducer-2 exporter (AI-2E) (TC 2.A.86) family.</text>
</comment>
<gene>
    <name evidence="8" type="ORF">MNBD_DELTA04-1198</name>
</gene>
<feature type="transmembrane region" description="Helical" evidence="7">
    <location>
        <begin position="232"/>
        <end position="258"/>
    </location>
</feature>
<organism evidence="8">
    <name type="scientific">hydrothermal vent metagenome</name>
    <dbReference type="NCBI Taxonomy" id="652676"/>
    <lineage>
        <taxon>unclassified sequences</taxon>
        <taxon>metagenomes</taxon>
        <taxon>ecological metagenomes</taxon>
    </lineage>
</organism>
<feature type="transmembrane region" description="Helical" evidence="7">
    <location>
        <begin position="34"/>
        <end position="52"/>
    </location>
</feature>
<feature type="transmembrane region" description="Helical" evidence="7">
    <location>
        <begin position="88"/>
        <end position="108"/>
    </location>
</feature>
<dbReference type="GO" id="GO:0016020">
    <property type="term" value="C:membrane"/>
    <property type="evidence" value="ECO:0007669"/>
    <property type="project" value="UniProtKB-SubCell"/>
</dbReference>
<keyword evidence="5 7" id="KW-0472">Membrane</keyword>
<dbReference type="Pfam" id="PF01594">
    <property type="entry name" value="AI-2E_transport"/>
    <property type="match status" value="1"/>
</dbReference>
<feature type="transmembrane region" description="Helical" evidence="7">
    <location>
        <begin position="331"/>
        <end position="364"/>
    </location>
</feature>
<keyword evidence="4 7" id="KW-1133">Transmembrane helix</keyword>
<name>A0A3B0VLY5_9ZZZZ</name>
<evidence type="ECO:0000256" key="4">
    <source>
        <dbReference type="ARBA" id="ARBA00022989"/>
    </source>
</evidence>
<protein>
    <submittedName>
        <fullName evidence="8">Uncharacterized UPF0118 membrane protein</fullName>
    </submittedName>
</protein>